<reference evidence="1" key="1">
    <citation type="submission" date="2025-08" db="UniProtKB">
        <authorList>
            <consortium name="Ensembl"/>
        </authorList>
    </citation>
    <scope>IDENTIFICATION</scope>
</reference>
<accession>A0A8C3HQ94</accession>
<dbReference type="Ensembl" id="ENSCPBT00000024897.1">
    <property type="protein sequence ID" value="ENSCPBP00000021153.1"/>
    <property type="gene ID" value="ENSCPBG00000015201.1"/>
</dbReference>
<reference evidence="1" key="2">
    <citation type="submission" date="2025-09" db="UniProtKB">
        <authorList>
            <consortium name="Ensembl"/>
        </authorList>
    </citation>
    <scope>IDENTIFICATION</scope>
</reference>
<evidence type="ECO:0000313" key="1">
    <source>
        <dbReference type="Ensembl" id="ENSCPBP00000021153.1"/>
    </source>
</evidence>
<sequence>MSFTTFHLPQVLRSLPVPAQNLPFLPRTLCHGLNKKRSRAYGLKQMLRNEKRIEVPAPAPEWDAESWWPMPLQPPAVPEETSLRETQLQRAEISLTVVAEVQAVERKVDSQAAQLLNLDGRMGTAEKKLVGCEKTMVEFGNQLESKWAALGTLIQEYGLLQRRLENMENLLKNRNFWILRLPPGTKGEVPKVTISQLVQKSRGKADCQISKGCLCLVAGRFFKALLIWISLIDTFVPGIKSWGGDNIACPFNSGAIPPVSIDVTLKKTLISSPASSHSNYWVVGSSSKT</sequence>
<dbReference type="AlphaFoldDB" id="A0A8C3HQ94"/>
<keyword evidence="2" id="KW-1185">Reference proteome</keyword>
<organism evidence="1 2">
    <name type="scientific">Chrysemys picta bellii</name>
    <name type="common">Western painted turtle</name>
    <name type="synonym">Emys bellii</name>
    <dbReference type="NCBI Taxonomy" id="8478"/>
    <lineage>
        <taxon>Eukaryota</taxon>
        <taxon>Metazoa</taxon>
        <taxon>Chordata</taxon>
        <taxon>Craniata</taxon>
        <taxon>Vertebrata</taxon>
        <taxon>Euteleostomi</taxon>
        <taxon>Archelosauria</taxon>
        <taxon>Testudinata</taxon>
        <taxon>Testudines</taxon>
        <taxon>Cryptodira</taxon>
        <taxon>Durocryptodira</taxon>
        <taxon>Testudinoidea</taxon>
        <taxon>Emydidae</taxon>
        <taxon>Chrysemys</taxon>
    </lineage>
</organism>
<evidence type="ECO:0000313" key="2">
    <source>
        <dbReference type="Proteomes" id="UP000694380"/>
    </source>
</evidence>
<evidence type="ECO:0008006" key="3">
    <source>
        <dbReference type="Google" id="ProtNLM"/>
    </source>
</evidence>
<protein>
    <recommendedName>
        <fullName evidence="3">DUF3669 domain-containing protein</fullName>
    </recommendedName>
</protein>
<proteinExistence type="predicted"/>
<name>A0A8C3HQ94_CHRPI</name>
<dbReference type="GeneTree" id="ENSGT00940000162364"/>
<dbReference type="Proteomes" id="UP000694380">
    <property type="component" value="Unplaced"/>
</dbReference>